<evidence type="ECO:0000313" key="3">
    <source>
        <dbReference type="Proteomes" id="UP001642464"/>
    </source>
</evidence>
<dbReference type="PANTHER" id="PTHR45774">
    <property type="entry name" value="BTB/POZ DOMAIN-CONTAINING"/>
    <property type="match status" value="1"/>
</dbReference>
<comment type="caution">
    <text evidence="2">The sequence shown here is derived from an EMBL/GenBank/DDBJ whole genome shotgun (WGS) entry which is preliminary data.</text>
</comment>
<dbReference type="InterPro" id="IPR000210">
    <property type="entry name" value="BTB/POZ_dom"/>
</dbReference>
<dbReference type="SUPFAM" id="SSF54695">
    <property type="entry name" value="POZ domain"/>
    <property type="match status" value="1"/>
</dbReference>
<keyword evidence="3" id="KW-1185">Reference proteome</keyword>
<dbReference type="PROSITE" id="PS50097">
    <property type="entry name" value="BTB"/>
    <property type="match status" value="1"/>
</dbReference>
<reference evidence="2 3" key="1">
    <citation type="submission" date="2024-02" db="EMBL/GenBank/DDBJ databases">
        <authorList>
            <person name="Chen Y."/>
            <person name="Shah S."/>
            <person name="Dougan E. K."/>
            <person name="Thang M."/>
            <person name="Chan C."/>
        </authorList>
    </citation>
    <scope>NUCLEOTIDE SEQUENCE [LARGE SCALE GENOMIC DNA]</scope>
</reference>
<gene>
    <name evidence="2" type="ORF">SCF082_LOCUS51072</name>
</gene>
<dbReference type="Pfam" id="PF00651">
    <property type="entry name" value="BTB"/>
    <property type="match status" value="1"/>
</dbReference>
<protein>
    <submittedName>
        <fullName evidence="2">BTB and MATH domain-containing protein 40</fullName>
    </submittedName>
</protein>
<dbReference type="EMBL" id="CAXAMM010043417">
    <property type="protein sequence ID" value="CAK9109944.1"/>
    <property type="molecule type" value="Genomic_DNA"/>
</dbReference>
<accession>A0ABP0SC72</accession>
<dbReference type="CDD" id="cd18186">
    <property type="entry name" value="BTB_POZ_ZBTB_KLHL-like"/>
    <property type="match status" value="1"/>
</dbReference>
<proteinExistence type="predicted"/>
<evidence type="ECO:0000313" key="2">
    <source>
        <dbReference type="EMBL" id="CAK9109944.1"/>
    </source>
</evidence>
<dbReference type="Gene3D" id="3.30.710.10">
    <property type="entry name" value="Potassium Channel Kv1.1, Chain A"/>
    <property type="match status" value="1"/>
</dbReference>
<feature type="domain" description="BTB" evidence="1">
    <location>
        <begin position="1"/>
        <end position="40"/>
    </location>
</feature>
<dbReference type="InterPro" id="IPR011333">
    <property type="entry name" value="SKP1/BTB/POZ_sf"/>
</dbReference>
<evidence type="ECO:0000259" key="1">
    <source>
        <dbReference type="PROSITE" id="PS50097"/>
    </source>
</evidence>
<dbReference type="Proteomes" id="UP001642464">
    <property type="component" value="Unassembled WGS sequence"/>
</dbReference>
<dbReference type="PANTHER" id="PTHR45774:SF9">
    <property type="entry name" value="LUTE, ISOFORM D"/>
    <property type="match status" value="1"/>
</dbReference>
<name>A0ABP0SC72_9DINO</name>
<organism evidence="2 3">
    <name type="scientific">Durusdinium trenchii</name>
    <dbReference type="NCBI Taxonomy" id="1381693"/>
    <lineage>
        <taxon>Eukaryota</taxon>
        <taxon>Sar</taxon>
        <taxon>Alveolata</taxon>
        <taxon>Dinophyceae</taxon>
        <taxon>Suessiales</taxon>
        <taxon>Symbiodiniaceae</taxon>
        <taxon>Durusdinium</taxon>
    </lineage>
</organism>
<sequence length="354" mass="40078">MMNHDFKEHTQKEVVIKDFSPHGMETFLRFLYSGTLDVDIQTIVEVMAIADKYHVKELSKHCHDLLQLQLSESAKTAWEIIKAADHFRLQDLREVAMRALLMQPKVALEERPAVSDELLHEVLGCGFLCISDEELLDLLMTWKEADEGCASRMDLVGKYVCLKCIPADKIKAMVLMPEFGFFKSVKSKTIRSEHTEDVLYSLQEHCEGQHGDKWHNVFRSDWVSVAHSEGAIITGGLNDLACQNTTEELAAGNWVEWRFPHFAVKLVAIRFIEDVAEGAHFIVSCGNQDSSGSMQQVFRSEEHGQICEGQVFLCKCDFVATCFLVEVTAGTFDVCSFTFDGFLRHDCDLINEAQ</sequence>